<dbReference type="Gene3D" id="3.30.70.250">
    <property type="entry name" value="Malonyl-CoA ACP transacylase, ACP-binding"/>
    <property type="match status" value="1"/>
</dbReference>
<feature type="domain" description="Malonyl-CoA:ACP transacylase (MAT)" evidence="3">
    <location>
        <begin position="49"/>
        <end position="349"/>
    </location>
</feature>
<feature type="signal peptide" evidence="2">
    <location>
        <begin position="1"/>
        <end position="19"/>
    </location>
</feature>
<dbReference type="SUPFAM" id="SSF52151">
    <property type="entry name" value="FabD/lysophospholipase-like"/>
    <property type="match status" value="1"/>
</dbReference>
<dbReference type="InterPro" id="IPR024925">
    <property type="entry name" value="Malonyl_CoA-ACP_transAc"/>
</dbReference>
<dbReference type="Gene3D" id="3.40.366.10">
    <property type="entry name" value="Malonyl-Coenzyme A Acyl Carrier Protein, domain 2"/>
    <property type="match status" value="1"/>
</dbReference>
<dbReference type="SUPFAM" id="SSF55048">
    <property type="entry name" value="Probable ACP-binding domain of malonyl-CoA ACP transacylase"/>
    <property type="match status" value="1"/>
</dbReference>
<dbReference type="VEuPathDB" id="CryptoDB:Cvel_4616"/>
<dbReference type="GO" id="GO:0004314">
    <property type="term" value="F:[acyl-carrier-protein] S-malonyltransferase activity"/>
    <property type="evidence" value="ECO:0007669"/>
    <property type="project" value="InterPro"/>
</dbReference>
<dbReference type="NCBIfam" id="TIGR00128">
    <property type="entry name" value="fabD"/>
    <property type="match status" value="1"/>
</dbReference>
<comment type="similarity">
    <text evidence="1">Belongs to the FabD family.</text>
</comment>
<dbReference type="PANTHER" id="PTHR47170:SF2">
    <property type="entry name" value="MALONYL-COA:ACP TRANSACYLASE (MAT) DOMAIN-CONTAINING PROTEIN"/>
    <property type="match status" value="1"/>
</dbReference>
<reference evidence="4" key="1">
    <citation type="submission" date="2014-11" db="EMBL/GenBank/DDBJ databases">
        <authorList>
            <person name="Otto D Thomas"/>
            <person name="Naeem Raeece"/>
        </authorList>
    </citation>
    <scope>NUCLEOTIDE SEQUENCE</scope>
</reference>
<evidence type="ECO:0000256" key="2">
    <source>
        <dbReference type="SAM" id="SignalP"/>
    </source>
</evidence>
<dbReference type="InterPro" id="IPR016035">
    <property type="entry name" value="Acyl_Trfase/lysoPLipase"/>
</dbReference>
<feature type="chain" id="PRO_5005190089" description="Malonyl-CoA:ACP transacylase (MAT) domain-containing protein" evidence="2">
    <location>
        <begin position="20"/>
        <end position="349"/>
    </location>
</feature>
<dbReference type="PIRSF" id="PIRSF000446">
    <property type="entry name" value="Mct"/>
    <property type="match status" value="1"/>
</dbReference>
<organism evidence="4">
    <name type="scientific">Chromera velia CCMP2878</name>
    <dbReference type="NCBI Taxonomy" id="1169474"/>
    <lineage>
        <taxon>Eukaryota</taxon>
        <taxon>Sar</taxon>
        <taxon>Alveolata</taxon>
        <taxon>Colpodellida</taxon>
        <taxon>Chromeraceae</taxon>
        <taxon>Chromera</taxon>
    </lineage>
</organism>
<protein>
    <recommendedName>
        <fullName evidence="3">Malonyl-CoA:ACP transacylase (MAT) domain-containing protein</fullName>
    </recommendedName>
</protein>
<dbReference type="InterPro" id="IPR052760">
    <property type="entry name" value="Mitochondrial_malonyltrans"/>
</dbReference>
<gene>
    <name evidence="4" type="ORF">Cvel_4616</name>
</gene>
<dbReference type="InterPro" id="IPR014043">
    <property type="entry name" value="Acyl_transferase_dom"/>
</dbReference>
<dbReference type="Pfam" id="PF00698">
    <property type="entry name" value="Acyl_transf_1"/>
    <property type="match status" value="1"/>
</dbReference>
<keyword evidence="2" id="KW-0732">Signal</keyword>
<dbReference type="InterPro" id="IPR001227">
    <property type="entry name" value="Ac_transferase_dom_sf"/>
</dbReference>
<proteinExistence type="inferred from homology"/>
<dbReference type="EMBL" id="CDMZ01001148">
    <property type="protein sequence ID" value="CEM28093.1"/>
    <property type="molecule type" value="Genomic_DNA"/>
</dbReference>
<evidence type="ECO:0000313" key="4">
    <source>
        <dbReference type="EMBL" id="CEM28093.1"/>
    </source>
</evidence>
<dbReference type="InterPro" id="IPR016036">
    <property type="entry name" value="Malonyl_transacylase_ACP-bd"/>
</dbReference>
<accession>A0A0G4GEZ0</accession>
<dbReference type="InterPro" id="IPR004410">
    <property type="entry name" value="Malonyl_CoA-ACP_transAc_FabD"/>
</dbReference>
<sequence length="349" mass="37453">MALRTFSLSLCLLSAGVEAFRLAPGPQQGITRSSRSALRMGVDAKYPFLFPGQGAQSPGMGWETANLVPAAKDLYSKASEILGYDLLQKCKEGPLEDLDRTEICQPAIFVTSMAAVERLRHEKGDAEVNKATCTLGLSLGEYSALCFAGAISFEDGVRITKLRGAAMQKAAEMEPTSMVSVIGLNSDTVAAICEKAADMTGKPIQIANYLCGGNYVTSGHKEACDAVLQIAKPEFRARLCIKIPVAGAFHTQYMAPAVEELSEFLKGVDVKAPRLPVISNVDAQAHSDPEEIKTLLAKQVTSPVLWENSMRFLLENGFESGYELGPGNVLAGILKRVDKERGSSVTSIM</sequence>
<evidence type="ECO:0000259" key="3">
    <source>
        <dbReference type="SMART" id="SM00827"/>
    </source>
</evidence>
<name>A0A0G4GEZ0_9ALVE</name>
<dbReference type="PANTHER" id="PTHR47170">
    <property type="entry name" value="MALONYL-COA ACP TRANSACYLASE, ACP-BINDING"/>
    <property type="match status" value="1"/>
</dbReference>
<dbReference type="AlphaFoldDB" id="A0A0G4GEZ0"/>
<evidence type="ECO:0000256" key="1">
    <source>
        <dbReference type="ARBA" id="ARBA00008217"/>
    </source>
</evidence>
<dbReference type="SMART" id="SM00827">
    <property type="entry name" value="PKS_AT"/>
    <property type="match status" value="1"/>
</dbReference>